<proteinExistence type="predicted"/>
<dbReference type="KEGG" id="kvl:KVU_1539"/>
<accession>F9Y9P1</accession>
<dbReference type="Proteomes" id="UP000000692">
    <property type="component" value="Chromosome"/>
</dbReference>
<evidence type="ECO:0000313" key="2">
    <source>
        <dbReference type="Proteomes" id="UP000000692"/>
    </source>
</evidence>
<keyword evidence="2" id="KW-1185">Reference proteome</keyword>
<sequence>MIRRLDQDGGFAGAFDHQSPLMHADATATAYENVICNFGAI</sequence>
<evidence type="ECO:0000313" key="1">
    <source>
        <dbReference type="EMBL" id="AEM41379.1"/>
    </source>
</evidence>
<gene>
    <name evidence="1" type="ordered locus">KVU_1539</name>
</gene>
<dbReference type="HOGENOM" id="CLU_3271361_0_0_5"/>
<organism evidence="1 2">
    <name type="scientific">Ketogulonicigenium vulgare (strain WSH-001)</name>
    <dbReference type="NCBI Taxonomy" id="759362"/>
    <lineage>
        <taxon>Bacteria</taxon>
        <taxon>Pseudomonadati</taxon>
        <taxon>Pseudomonadota</taxon>
        <taxon>Alphaproteobacteria</taxon>
        <taxon>Rhodobacterales</taxon>
        <taxon>Roseobacteraceae</taxon>
        <taxon>Ketogulonicigenium</taxon>
    </lineage>
</organism>
<name>F9Y9P1_KETVW</name>
<dbReference type="AlphaFoldDB" id="F9Y9P1"/>
<dbReference type="EMBL" id="CP002018">
    <property type="protein sequence ID" value="AEM41379.1"/>
    <property type="molecule type" value="Genomic_DNA"/>
</dbReference>
<reference evidence="1 2" key="1">
    <citation type="journal article" date="2011" name="J. Bacteriol.">
        <title>Complete genome sequence of the industrial strain Ketogulonicigenium vulgare WSH-001.</title>
        <authorList>
            <person name="Liu L."/>
            <person name="Li Y."/>
            <person name="Zhang J."/>
            <person name="Zhou Z."/>
            <person name="Liu J."/>
            <person name="Li X."/>
            <person name="Zhou J."/>
            <person name="Du G."/>
            <person name="Wang L."/>
            <person name="Chen J."/>
        </authorList>
    </citation>
    <scope>NUCLEOTIDE SEQUENCE [LARGE SCALE GENOMIC DNA]</scope>
    <source>
        <strain evidence="1 2">WSH-001</strain>
    </source>
</reference>
<protein>
    <submittedName>
        <fullName evidence="1">Uncharacterized protein</fullName>
    </submittedName>
</protein>